<evidence type="ECO:0000313" key="2">
    <source>
        <dbReference type="EMBL" id="NWF47517.1"/>
    </source>
</evidence>
<reference evidence="2 3" key="1">
    <citation type="submission" date="2019-09" db="EMBL/GenBank/DDBJ databases">
        <title>Hydrogenophaga aromatica sp. nov., isolated from a para-xylene-degrading enrichment culture.</title>
        <authorList>
            <person name="Tancsics A."/>
            <person name="Banerjee S."/>
        </authorList>
    </citation>
    <scope>NUCLEOTIDE SEQUENCE [LARGE SCALE GENOMIC DNA]</scope>
    <source>
        <strain evidence="2 3">D2P1</strain>
    </source>
</reference>
<accession>A0A7Y8KZB5</accession>
<proteinExistence type="predicted"/>
<comment type="caution">
    <text evidence="2">The sequence shown here is derived from an EMBL/GenBank/DDBJ whole genome shotgun (WGS) entry which is preliminary data.</text>
</comment>
<gene>
    <name evidence="2" type="ORF">F3K02_20015</name>
</gene>
<dbReference type="EMBL" id="VYGV01000016">
    <property type="protein sequence ID" value="NWF47517.1"/>
    <property type="molecule type" value="Genomic_DNA"/>
</dbReference>
<evidence type="ECO:0000313" key="3">
    <source>
        <dbReference type="Proteomes" id="UP000545507"/>
    </source>
</evidence>
<dbReference type="InterPro" id="IPR003399">
    <property type="entry name" value="Mce/MlaD"/>
</dbReference>
<protein>
    <submittedName>
        <fullName evidence="2">MCE family protein</fullName>
    </submittedName>
</protein>
<dbReference type="Pfam" id="PF02470">
    <property type="entry name" value="MlaD"/>
    <property type="match status" value="1"/>
</dbReference>
<evidence type="ECO:0000259" key="1">
    <source>
        <dbReference type="Pfam" id="PF02470"/>
    </source>
</evidence>
<dbReference type="Proteomes" id="UP000545507">
    <property type="component" value="Unassembled WGS sequence"/>
</dbReference>
<dbReference type="InterPro" id="IPR052336">
    <property type="entry name" value="MlaD_Phospholipid_Transporter"/>
</dbReference>
<feature type="domain" description="Mce/MlaD" evidence="1">
    <location>
        <begin position="39"/>
        <end position="137"/>
    </location>
</feature>
<dbReference type="PANTHER" id="PTHR33371">
    <property type="entry name" value="INTERMEMBRANE PHOSPHOLIPID TRANSPORT SYSTEM BINDING PROTEIN MLAD-RELATED"/>
    <property type="match status" value="1"/>
</dbReference>
<sequence>MKRKANATLIGAFVVAGLALIATAIIALAGNRFFTSQERVVMHFSGSVYGLQVGAPVVFRGVRVGSVESIEVFYDRASDSFSIPVVAALDSNAVGGLDGKRADVDVGLALPALIKRGLSAQLATQSLLTGLMYVDLDLRPQRESSLRGTYQGLTEVPTTATAIQNLREQFEGMDFRAIADDLSAIASSARAIVSGPQLKQALGDLAAITASFKRMSSRLDQRMDPLANELQRSLVATREAMDAVGASARSVNQSAAGVGRTSARVSELLAPDAPLVTNLQRAADEVGRTAAALREATAGDSALMVGADKALEDLSRAARALRDLAETLEQQPDALLRGREEKP</sequence>
<name>A0A7Y8KZB5_9BURK</name>
<organism evidence="2 3">
    <name type="scientific">Hydrogenophaga aromaticivorans</name>
    <dbReference type="NCBI Taxonomy" id="2610898"/>
    <lineage>
        <taxon>Bacteria</taxon>
        <taxon>Pseudomonadati</taxon>
        <taxon>Pseudomonadota</taxon>
        <taxon>Betaproteobacteria</taxon>
        <taxon>Burkholderiales</taxon>
        <taxon>Comamonadaceae</taxon>
        <taxon>Hydrogenophaga</taxon>
    </lineage>
</organism>
<dbReference type="PANTHER" id="PTHR33371:SF4">
    <property type="entry name" value="INTERMEMBRANE PHOSPHOLIPID TRANSPORT SYSTEM BINDING PROTEIN MLAD"/>
    <property type="match status" value="1"/>
</dbReference>
<dbReference type="AlphaFoldDB" id="A0A7Y8KZB5"/>
<dbReference type="RefSeq" id="WP_177137387.1">
    <property type="nucleotide sequence ID" value="NZ_VYGV01000016.1"/>
</dbReference>
<keyword evidence="3" id="KW-1185">Reference proteome</keyword>